<evidence type="ECO:0008006" key="4">
    <source>
        <dbReference type="Google" id="ProtNLM"/>
    </source>
</evidence>
<dbReference type="SUPFAM" id="SSF48452">
    <property type="entry name" value="TPR-like"/>
    <property type="match status" value="1"/>
</dbReference>
<evidence type="ECO:0000313" key="2">
    <source>
        <dbReference type="EMBL" id="WMX48307.1"/>
    </source>
</evidence>
<keyword evidence="3" id="KW-1185">Reference proteome</keyword>
<proteinExistence type="predicted"/>
<evidence type="ECO:0000256" key="1">
    <source>
        <dbReference type="SAM" id="MobiDB-lite"/>
    </source>
</evidence>
<dbReference type="EMBL" id="CP133762">
    <property type="protein sequence ID" value="WMX48307.1"/>
    <property type="molecule type" value="Genomic_DNA"/>
</dbReference>
<organism evidence="2 3">
    <name type="scientific">Streptomyces roseicoloratus</name>
    <dbReference type="NCBI Taxonomy" id="2508722"/>
    <lineage>
        <taxon>Bacteria</taxon>
        <taxon>Bacillati</taxon>
        <taxon>Actinomycetota</taxon>
        <taxon>Actinomycetes</taxon>
        <taxon>Kitasatosporales</taxon>
        <taxon>Streptomycetaceae</taxon>
        <taxon>Streptomyces</taxon>
    </lineage>
</organism>
<dbReference type="Proteomes" id="UP001250858">
    <property type="component" value="Chromosome"/>
</dbReference>
<gene>
    <name evidence="2" type="ORF">RGF97_30810</name>
</gene>
<accession>A0ABY9S1J9</accession>
<evidence type="ECO:0000313" key="3">
    <source>
        <dbReference type="Proteomes" id="UP001250858"/>
    </source>
</evidence>
<dbReference type="Gene3D" id="1.25.40.10">
    <property type="entry name" value="Tetratricopeptide repeat domain"/>
    <property type="match status" value="1"/>
</dbReference>
<dbReference type="InterPro" id="IPR011990">
    <property type="entry name" value="TPR-like_helical_dom_sf"/>
</dbReference>
<protein>
    <recommendedName>
        <fullName evidence="4">Tetratricopeptide repeat protein</fullName>
    </recommendedName>
</protein>
<feature type="region of interest" description="Disordered" evidence="1">
    <location>
        <begin position="1"/>
        <end position="28"/>
    </location>
</feature>
<name>A0ABY9S1J9_9ACTN</name>
<dbReference type="RefSeq" id="WP_309549836.1">
    <property type="nucleotide sequence ID" value="NZ_CP133762.1"/>
</dbReference>
<reference evidence="2 3" key="1">
    <citation type="submission" date="2023-09" db="EMBL/GenBank/DDBJ databases">
        <title>Complete genome of Streptomyces roseicoloratus T14.</title>
        <authorList>
            <person name="Bashizi T."/>
            <person name="Kim M.-J."/>
            <person name="Lee G."/>
            <person name="Tagele S.B."/>
            <person name="Shin J.-H."/>
        </authorList>
    </citation>
    <scope>NUCLEOTIDE SEQUENCE [LARGE SCALE GENOMIC DNA]</scope>
    <source>
        <strain evidence="2 3">T14</strain>
    </source>
</reference>
<sequence length="480" mass="51521">MLREAERLKAAAPLTGERPGAGETASVHDGHDVARARVLQYAIVLNSAAYSAYREVLRQMPEPSDAAVARFEELAGTLRSEAERLSVLHQAANARQYAADLAGRRGDFAEAEAELRAALADVEASGRPWRGTRPRCLLAQFLLARQEPAEAVELLHEAIGAAVRHDDADFPMAPSYALLGHAASHLGDVNAAVRHLSEAAARFDQAGDAEEATDIRLQLADVLARAGRQADAVAVLESVLSDGAAASLDERMLAQARLTLGRGLRDLEEFLPAAEEFLRLADAVAEWKDDRAVHTLVAAEAAVTLVLADRWDAAATAYDRAVASHAEAPNPPLLAHMMREFARLTMAARGQEGLDEALEHLARADALLAAVPEESADFPLWYEQGSVHYQRARVLAEAERFTEALASAESAVAAHERGGEEGEVPRAEAVRTAALIEGNGLERHADAAARLAVAAARCRTAGLPEAAEILESLRREYQTR</sequence>